<dbReference type="Proteomes" id="UP000321926">
    <property type="component" value="Unassembled WGS sequence"/>
</dbReference>
<accession>A0A5C8JLZ6</accession>
<dbReference type="OrthoDB" id="975613at2"/>
<dbReference type="PANTHER" id="PTHR34614:SF2">
    <property type="entry name" value="TRANSPOSASE IS4-LIKE DOMAIN-CONTAINING PROTEIN"/>
    <property type="match status" value="1"/>
</dbReference>
<evidence type="ECO:0000313" key="2">
    <source>
        <dbReference type="Proteomes" id="UP000321926"/>
    </source>
</evidence>
<gene>
    <name evidence="1" type="ORF">FVR03_14890</name>
</gene>
<dbReference type="NCBIfam" id="NF033559">
    <property type="entry name" value="transpos_IS1634"/>
    <property type="match status" value="1"/>
</dbReference>
<evidence type="ECO:0000313" key="1">
    <source>
        <dbReference type="EMBL" id="TXK37687.1"/>
    </source>
</evidence>
<sequence>MLTANRIAETEQQQAQMLAAYKAQHTVERGFRFLKNPQIVASSFYVKNPQRVDALLFIMTLCLLVYSLLEYKIRQGLAEQDKKVPDQKGKATANPTARWVFQLFVDIHLLIFPDGKQTVLNLKEVHKTVLSLFPSVYTDYYS</sequence>
<dbReference type="RefSeq" id="WP_147922553.1">
    <property type="nucleotide sequence ID" value="NZ_VRTY01000057.1"/>
</dbReference>
<dbReference type="PANTHER" id="PTHR34614">
    <property type="match status" value="1"/>
</dbReference>
<comment type="caution">
    <text evidence="1">The sequence shown here is derived from an EMBL/GenBank/DDBJ whole genome shotgun (WGS) entry which is preliminary data.</text>
</comment>
<proteinExistence type="predicted"/>
<organism evidence="1 2">
    <name type="scientific">Pontibacter qinzhouensis</name>
    <dbReference type="NCBI Taxonomy" id="2603253"/>
    <lineage>
        <taxon>Bacteria</taxon>
        <taxon>Pseudomonadati</taxon>
        <taxon>Bacteroidota</taxon>
        <taxon>Cytophagia</taxon>
        <taxon>Cytophagales</taxon>
        <taxon>Hymenobacteraceae</taxon>
        <taxon>Pontibacter</taxon>
    </lineage>
</organism>
<dbReference type="AlphaFoldDB" id="A0A5C8JLZ6"/>
<dbReference type="EMBL" id="VRTY01000057">
    <property type="protein sequence ID" value="TXK37687.1"/>
    <property type="molecule type" value="Genomic_DNA"/>
</dbReference>
<name>A0A5C8JLZ6_9BACT</name>
<keyword evidence="2" id="KW-1185">Reference proteome</keyword>
<reference evidence="1 2" key="1">
    <citation type="submission" date="2019-08" db="EMBL/GenBank/DDBJ databases">
        <authorList>
            <person name="Shi S."/>
        </authorList>
    </citation>
    <scope>NUCLEOTIDE SEQUENCE [LARGE SCALE GENOMIC DNA]</scope>
    <source>
        <strain evidence="1 2">GY10130</strain>
    </source>
</reference>
<dbReference type="InterPro" id="IPR047654">
    <property type="entry name" value="IS1634_transpos"/>
</dbReference>
<protein>
    <submittedName>
        <fullName evidence="1">IS1634 family transposase</fullName>
    </submittedName>
</protein>